<dbReference type="GO" id="GO:0005737">
    <property type="term" value="C:cytoplasm"/>
    <property type="evidence" value="ECO:0007669"/>
    <property type="project" value="TreeGrafter"/>
</dbReference>
<keyword evidence="5" id="KW-1185">Reference proteome</keyword>
<organism evidence="3">
    <name type="scientific">Oceanimonas doudoroffii</name>
    <dbReference type="NCBI Taxonomy" id="84158"/>
    <lineage>
        <taxon>Bacteria</taxon>
        <taxon>Pseudomonadati</taxon>
        <taxon>Pseudomonadota</taxon>
        <taxon>Gammaproteobacteria</taxon>
        <taxon>Aeromonadales</taxon>
        <taxon>Aeromonadaceae</taxon>
        <taxon>Oceanimonas</taxon>
    </lineage>
</organism>
<accession>G5CZF1</accession>
<protein>
    <submittedName>
        <fullName evidence="3 4">FAD-dependent oxidoreductase</fullName>
    </submittedName>
</protein>
<evidence type="ECO:0000259" key="2">
    <source>
        <dbReference type="Pfam" id="PF01266"/>
    </source>
</evidence>
<dbReference type="Gene3D" id="3.30.9.10">
    <property type="entry name" value="D-Amino Acid Oxidase, subunit A, domain 2"/>
    <property type="match status" value="1"/>
</dbReference>
<reference evidence="4 5" key="2">
    <citation type="submission" date="2017-08" db="EMBL/GenBank/DDBJ databases">
        <title>A Genome Sequence of Oceanimonas doudoroffii ATCC 27123T.</title>
        <authorList>
            <person name="Brennan M.A."/>
            <person name="Maclea K.S."/>
            <person name="Mcclelland W.D."/>
            <person name="Trachtenberg A.M."/>
        </authorList>
    </citation>
    <scope>NUCLEOTIDE SEQUENCE [LARGE SCALE GENOMIC DNA]</scope>
    <source>
        <strain evidence="4 5">ATCC 27123</strain>
    </source>
</reference>
<dbReference type="PANTHER" id="PTHR13847">
    <property type="entry name" value="SARCOSINE DEHYDROGENASE-RELATED"/>
    <property type="match status" value="1"/>
</dbReference>
<evidence type="ECO:0000313" key="4">
    <source>
        <dbReference type="EMBL" id="OXY83448.1"/>
    </source>
</evidence>
<dbReference type="PANTHER" id="PTHR13847:SF281">
    <property type="entry name" value="FAD DEPENDENT OXIDOREDUCTASE DOMAIN-CONTAINING PROTEIN"/>
    <property type="match status" value="1"/>
</dbReference>
<reference evidence="3" key="1">
    <citation type="submission" date="2011-07" db="EMBL/GenBank/DDBJ databases">
        <title>Multiple DMSP Lyases in the gamma-Proteobacterium Oceanimonas doudoroffii.</title>
        <authorList>
            <person name="Curson A.R.J."/>
            <person name="Fowler E.K."/>
            <person name="Dickens S."/>
            <person name="Johnston A.W.B."/>
            <person name="Todd J.D."/>
        </authorList>
    </citation>
    <scope>NUCLEOTIDE SEQUENCE</scope>
    <source>
        <strain evidence="3">DSM 7028</strain>
    </source>
</reference>
<evidence type="ECO:0000313" key="5">
    <source>
        <dbReference type="Proteomes" id="UP000242757"/>
    </source>
</evidence>
<name>G5CZF1_9GAMM</name>
<feature type="domain" description="FAD dependent oxidoreductase" evidence="2">
    <location>
        <begin position="38"/>
        <end position="393"/>
    </location>
</feature>
<dbReference type="Gene3D" id="3.50.50.60">
    <property type="entry name" value="FAD/NAD(P)-binding domain"/>
    <property type="match status" value="1"/>
</dbReference>
<dbReference type="OrthoDB" id="311718at2"/>
<gene>
    <name evidence="4" type="ORF">B6S08_08165</name>
</gene>
<proteinExistence type="predicted"/>
<dbReference type="EMBL" id="NBIM01000001">
    <property type="protein sequence ID" value="OXY83448.1"/>
    <property type="molecule type" value="Genomic_DNA"/>
</dbReference>
<dbReference type="SUPFAM" id="SSF51905">
    <property type="entry name" value="FAD/NAD(P)-binding domain"/>
    <property type="match status" value="1"/>
</dbReference>
<evidence type="ECO:0000256" key="1">
    <source>
        <dbReference type="ARBA" id="ARBA00023002"/>
    </source>
</evidence>
<dbReference type="EMBL" id="JN541239">
    <property type="protein sequence ID" value="AEQ39106.1"/>
    <property type="molecule type" value="Genomic_DNA"/>
</dbReference>
<dbReference type="RefSeq" id="WP_094200222.1">
    <property type="nucleotide sequence ID" value="NZ_NBIM01000001.1"/>
</dbReference>
<sequence length="439" mass="49036">MKKILRLPAIDGELGWYETSPLTGRSSARRLKGRHRFDVLIVGAGFSGLSVAGRLAEHWPDSRIALVDALRVGQGTSGRNAGFIIDLPHNLDANADPEQDKKIHRLNRFAIDRLDRLRRQHHIDCAWQKAGKYLAAHEADNLRHIDGFTHTLNALNTPYEVLEGHALRQRLGTEYYRKAVYTPNNILMNPAALAQGVAQALPSNVTLFENSPVTGMEFGSPHRARFLGGEIEAKTLVLSTNSFGEEFGLFQHRLAPVFTYASLTRPMSENQAAHHFPDIAPWGLTSAHPAGTTVRLTPDRRIFIRNSFNFNTSLRTGQAELERAWQQHKTSFSARFPMLDGLDFEYTWGGMLCMTLNHQSVFQQSTDNLYALSGMNGVGVAKGTYLGYYLAEWIAGHHSSELDFIRQSNRPSWVPPDPLRAVGARIRLRYESGKAGGEI</sequence>
<dbReference type="AlphaFoldDB" id="G5CZF1"/>
<dbReference type="Pfam" id="PF01266">
    <property type="entry name" value="DAO"/>
    <property type="match status" value="1"/>
</dbReference>
<dbReference type="GO" id="GO:0016491">
    <property type="term" value="F:oxidoreductase activity"/>
    <property type="evidence" value="ECO:0007669"/>
    <property type="project" value="UniProtKB-KW"/>
</dbReference>
<dbReference type="InterPro" id="IPR036188">
    <property type="entry name" value="FAD/NAD-bd_sf"/>
</dbReference>
<keyword evidence="1" id="KW-0560">Oxidoreductase</keyword>
<dbReference type="InterPro" id="IPR006076">
    <property type="entry name" value="FAD-dep_OxRdtase"/>
</dbReference>
<dbReference type="Proteomes" id="UP000242757">
    <property type="component" value="Unassembled WGS sequence"/>
</dbReference>
<evidence type="ECO:0000313" key="3">
    <source>
        <dbReference type="EMBL" id="AEQ39106.1"/>
    </source>
</evidence>